<keyword evidence="2" id="KW-1185">Reference proteome</keyword>
<dbReference type="GO" id="GO:0019068">
    <property type="term" value="P:virion assembly"/>
    <property type="evidence" value="ECO:0007669"/>
    <property type="project" value="InterPro"/>
</dbReference>
<evidence type="ECO:0000313" key="1">
    <source>
        <dbReference type="EMBL" id="SFD83430.1"/>
    </source>
</evidence>
<dbReference type="Gene3D" id="2.40.10.180">
    <property type="entry name" value="Phage tail proteins"/>
    <property type="match status" value="1"/>
</dbReference>
<dbReference type="Pfam" id="PF05354">
    <property type="entry name" value="Phage_attach"/>
    <property type="match status" value="1"/>
</dbReference>
<sequence>MIFAHLEATANAAVLNHLANVQVAIAGATVPGIFRKPSSVAQLGHGAADTSPTVAVASSAVMADPVDQLIEIAGVPYAIVATAPDGTGLTLLTVECVQ</sequence>
<accession>A0A1I1VSC9</accession>
<dbReference type="InterPro" id="IPR053734">
    <property type="entry name" value="Phage_Head-Tail_Connect_sf"/>
</dbReference>
<proteinExistence type="predicted"/>
<dbReference type="RefSeq" id="WP_091876838.1">
    <property type="nucleotide sequence ID" value="NZ_FOLD01000040.1"/>
</dbReference>
<name>A0A1I1VSC9_9BURK</name>
<evidence type="ECO:0000313" key="2">
    <source>
        <dbReference type="Proteomes" id="UP000198639"/>
    </source>
</evidence>
<reference evidence="2" key="1">
    <citation type="submission" date="2016-10" db="EMBL/GenBank/DDBJ databases">
        <authorList>
            <person name="Varghese N."/>
            <person name="Submissions S."/>
        </authorList>
    </citation>
    <scope>NUCLEOTIDE SEQUENCE [LARGE SCALE GENOMIC DNA]</scope>
    <source>
        <strain evidence="2">CGMCC 1.12041</strain>
    </source>
</reference>
<dbReference type="Proteomes" id="UP000198639">
    <property type="component" value="Unassembled WGS sequence"/>
</dbReference>
<dbReference type="AlphaFoldDB" id="A0A1I1VSC9"/>
<dbReference type="EMBL" id="FOLD01000040">
    <property type="protein sequence ID" value="SFD83430.1"/>
    <property type="molecule type" value="Genomic_DNA"/>
</dbReference>
<dbReference type="STRING" id="1164594.SAMN05216204_14018"/>
<dbReference type="InterPro" id="IPR008018">
    <property type="entry name" value="Phage_tail_attach_FII"/>
</dbReference>
<protein>
    <submittedName>
        <fullName evidence="1">Uncharacterized protein</fullName>
    </submittedName>
</protein>
<organism evidence="1 2">
    <name type="scientific">Massilia yuzhufengensis</name>
    <dbReference type="NCBI Taxonomy" id="1164594"/>
    <lineage>
        <taxon>Bacteria</taxon>
        <taxon>Pseudomonadati</taxon>
        <taxon>Pseudomonadota</taxon>
        <taxon>Betaproteobacteria</taxon>
        <taxon>Burkholderiales</taxon>
        <taxon>Oxalobacteraceae</taxon>
        <taxon>Telluria group</taxon>
        <taxon>Massilia</taxon>
    </lineage>
</organism>
<gene>
    <name evidence="1" type="ORF">SAMN05216204_14018</name>
</gene>